<gene>
    <name evidence="2" type="ORF">FCALED_LOCUS5008</name>
</gene>
<feature type="compositionally biased region" description="Basic and acidic residues" evidence="1">
    <location>
        <begin position="241"/>
        <end position="252"/>
    </location>
</feature>
<evidence type="ECO:0000313" key="2">
    <source>
        <dbReference type="EMBL" id="CAG8527446.1"/>
    </source>
</evidence>
<proteinExistence type="predicted"/>
<feature type="region of interest" description="Disordered" evidence="1">
    <location>
        <begin position="145"/>
        <end position="260"/>
    </location>
</feature>
<feature type="compositionally biased region" description="Basic and acidic residues" evidence="1">
    <location>
        <begin position="168"/>
        <end position="180"/>
    </location>
</feature>
<protein>
    <submittedName>
        <fullName evidence="2">4907_t:CDS:1</fullName>
    </submittedName>
</protein>
<evidence type="ECO:0000256" key="1">
    <source>
        <dbReference type="SAM" id="MobiDB-lite"/>
    </source>
</evidence>
<keyword evidence="3" id="KW-1185">Reference proteome</keyword>
<accession>A0A9N9AGF4</accession>
<dbReference type="AlphaFoldDB" id="A0A9N9AGF4"/>
<sequence length="633" mass="73533">MTAVLRTKTYFDFKVSGEIFTHAYFKTVEAQFWQLKHYLSFRLKTDQVILPWNTVYNDWQRSLNLIEKNSRKRLPVCITSFCKDLLEICETFEGFTIKQKCEEWYGEIYQRNLDKQLVERIRELDATIFSERKYSELYRNASNKPLIEDNGETSSSSRNETELATDQSQEHTTKFQHQDLHNPCPSQYGVQSKIIGTTKGKKRGGYSTPCPIMEDDIKDKPRSKRRALSHTDDGSNYDSYKIYDESDKHYESEESDDEYENELRLNIDDIGFEEYIDQRNEPFIFKTKDISSLFESYRSKALSLAQNYGLLVTKNYHEILSLSHILLLQADNYSDMQVKTFSRDILEDLRRDIKSRFIGKEKVSRDIKSLLQEYIEIALDNDDGGLCELRKTIINSFSKTSDSTTEEFFQRMLFLFQHLSYTIPLRSLKEKLSEGTLVANIISPILRIFLHDAYIYPTIWPNTSSASSKTRKLAVGDPTRAKQPDMIGNIVNNGKFAYEVIYGEVTGEGKNNTEKKNLIDLIRLGIFMKDSLDNLLLNTGVNRVFAWQVIVTKWTGYLMTLICPGIYVMIDTGGSVKLPRSFESCNMFLSGLDTLHAFQKEESENEETSNDNFKTWHRQTLGTPAFKRTVRFK</sequence>
<dbReference type="OrthoDB" id="2448606at2759"/>
<name>A0A9N9AGF4_9GLOM</name>
<comment type="caution">
    <text evidence="2">The sequence shown here is derived from an EMBL/GenBank/DDBJ whole genome shotgun (WGS) entry which is preliminary data.</text>
</comment>
<dbReference type="Proteomes" id="UP000789570">
    <property type="component" value="Unassembled WGS sequence"/>
</dbReference>
<reference evidence="2" key="1">
    <citation type="submission" date="2021-06" db="EMBL/GenBank/DDBJ databases">
        <authorList>
            <person name="Kallberg Y."/>
            <person name="Tangrot J."/>
            <person name="Rosling A."/>
        </authorList>
    </citation>
    <scope>NUCLEOTIDE SEQUENCE</scope>
    <source>
        <strain evidence="2">UK204</strain>
    </source>
</reference>
<evidence type="ECO:0000313" key="3">
    <source>
        <dbReference type="Proteomes" id="UP000789570"/>
    </source>
</evidence>
<feature type="compositionally biased region" description="Polar residues" evidence="1">
    <location>
        <begin position="152"/>
        <end position="167"/>
    </location>
</feature>
<organism evidence="2 3">
    <name type="scientific">Funneliformis caledonium</name>
    <dbReference type="NCBI Taxonomy" id="1117310"/>
    <lineage>
        <taxon>Eukaryota</taxon>
        <taxon>Fungi</taxon>
        <taxon>Fungi incertae sedis</taxon>
        <taxon>Mucoromycota</taxon>
        <taxon>Glomeromycotina</taxon>
        <taxon>Glomeromycetes</taxon>
        <taxon>Glomerales</taxon>
        <taxon>Glomeraceae</taxon>
        <taxon>Funneliformis</taxon>
    </lineage>
</organism>
<dbReference type="EMBL" id="CAJVPQ010001022">
    <property type="protein sequence ID" value="CAG8527446.1"/>
    <property type="molecule type" value="Genomic_DNA"/>
</dbReference>